<evidence type="ECO:0000313" key="3">
    <source>
        <dbReference type="Proteomes" id="UP000180166"/>
    </source>
</evidence>
<name>A0ABC8AWK8_9NOCA</name>
<feature type="region of interest" description="Disordered" evidence="1">
    <location>
        <begin position="20"/>
        <end position="39"/>
    </location>
</feature>
<proteinExistence type="predicted"/>
<dbReference type="KEGG" id="nsr:NS506_04494"/>
<gene>
    <name evidence="2" type="ORF">NS506_04494</name>
</gene>
<evidence type="ECO:0000313" key="2">
    <source>
        <dbReference type="EMBL" id="APA98542.1"/>
    </source>
</evidence>
<sequence length="127" mass="13901">MLEIADEQRVRGAFERSYRLRPDRPSVSPAAGEATTADDHRRGFAAAMAVLLAELNAYLDRTDADPAADSVGYRQGTLWLSPEELGTMLGGFRDIVAPFAANQPGSDRRPYLISPLLFPGEEPRLPD</sequence>
<reference evidence="2 3" key="1">
    <citation type="submission" date="2016-10" db="EMBL/GenBank/DDBJ databases">
        <title>Genome sequence of Nocardia seriolae strain EM150506, isolated from Anguila japonica.</title>
        <authorList>
            <person name="Han H.-J."/>
        </authorList>
    </citation>
    <scope>NUCLEOTIDE SEQUENCE [LARGE SCALE GENOMIC DNA]</scope>
    <source>
        <strain evidence="2 3">EM150506</strain>
    </source>
</reference>
<accession>A0ABC8AWK8</accession>
<evidence type="ECO:0000256" key="1">
    <source>
        <dbReference type="SAM" id="MobiDB-lite"/>
    </source>
</evidence>
<dbReference type="EMBL" id="CP017839">
    <property type="protein sequence ID" value="APA98542.1"/>
    <property type="molecule type" value="Genomic_DNA"/>
</dbReference>
<dbReference type="Gene3D" id="6.10.140.2180">
    <property type="match status" value="1"/>
</dbReference>
<dbReference type="AlphaFoldDB" id="A0ABC8AWK8"/>
<dbReference type="Proteomes" id="UP000180166">
    <property type="component" value="Chromosome"/>
</dbReference>
<organism evidence="2 3">
    <name type="scientific">Nocardia seriolae</name>
    <dbReference type="NCBI Taxonomy" id="37332"/>
    <lineage>
        <taxon>Bacteria</taxon>
        <taxon>Bacillati</taxon>
        <taxon>Actinomycetota</taxon>
        <taxon>Actinomycetes</taxon>
        <taxon>Mycobacteriales</taxon>
        <taxon>Nocardiaceae</taxon>
        <taxon>Nocardia</taxon>
    </lineage>
</organism>
<dbReference type="RefSeq" id="WP_200885922.1">
    <property type="nucleotide sequence ID" value="NZ_AP028458.1"/>
</dbReference>
<protein>
    <submittedName>
        <fullName evidence="2">Uncharacterized protein</fullName>
    </submittedName>
</protein>